<comment type="caution">
    <text evidence="7">The sequence shown here is derived from an EMBL/GenBank/DDBJ whole genome shotgun (WGS) entry which is preliminary data.</text>
</comment>
<keyword evidence="3 5" id="KW-0326">Glycosidase</keyword>
<evidence type="ECO:0000313" key="8">
    <source>
        <dbReference type="Proteomes" id="UP001642360"/>
    </source>
</evidence>
<evidence type="ECO:0000256" key="2">
    <source>
        <dbReference type="ARBA" id="ARBA00022801"/>
    </source>
</evidence>
<organism evidence="7 8">
    <name type="scientific">Ilex paraguariensis</name>
    <name type="common">yerba mate</name>
    <dbReference type="NCBI Taxonomy" id="185542"/>
    <lineage>
        <taxon>Eukaryota</taxon>
        <taxon>Viridiplantae</taxon>
        <taxon>Streptophyta</taxon>
        <taxon>Embryophyta</taxon>
        <taxon>Tracheophyta</taxon>
        <taxon>Spermatophyta</taxon>
        <taxon>Magnoliopsida</taxon>
        <taxon>eudicotyledons</taxon>
        <taxon>Gunneridae</taxon>
        <taxon>Pentapetalae</taxon>
        <taxon>asterids</taxon>
        <taxon>campanulids</taxon>
        <taxon>Aquifoliales</taxon>
        <taxon>Aquifoliaceae</taxon>
        <taxon>Ilex</taxon>
    </lineage>
</organism>
<keyword evidence="8" id="KW-1185">Reference proteome</keyword>
<evidence type="ECO:0000256" key="5">
    <source>
        <dbReference type="RuleBase" id="RU004336"/>
    </source>
</evidence>
<keyword evidence="2 5" id="KW-0378">Hydrolase</keyword>
<dbReference type="PANTHER" id="PTHR32227">
    <property type="entry name" value="GLUCAN ENDO-1,3-BETA-GLUCOSIDASE BG1-RELATED-RELATED"/>
    <property type="match status" value="1"/>
</dbReference>
<accession>A0ABC8S7M4</accession>
<dbReference type="PROSITE" id="PS00587">
    <property type="entry name" value="GLYCOSYL_HYDROL_F17"/>
    <property type="match status" value="1"/>
</dbReference>
<reference evidence="7 8" key="1">
    <citation type="submission" date="2024-02" db="EMBL/GenBank/DDBJ databases">
        <authorList>
            <person name="Vignale AGUSTIN F."/>
            <person name="Sosa J E."/>
            <person name="Modenutti C."/>
        </authorList>
    </citation>
    <scope>NUCLEOTIDE SEQUENCE [LARGE SCALE GENOMIC DNA]</scope>
</reference>
<sequence length="351" mass="39012">MARFYVKSKKHTMAAMFILLGLLMPTLEIIGAQSIGVCYGRNGDKLPTETEVINLYNTNGIGRMRVYDPIPETLNALRGTNIEIILDVPNPNLESLASDAATATDWIQRNIIAYSPDVRFRYIAVGNEVDPNTDKSQYVRFVLPAMQNIYNAIVASGLQDQIRVSTATYTGLLGNSSPPSEGSFLENVRQFVDPIIGFLAQNNLPLLVNVYPYFSYIGDTVNIPLPYALFTATDVVRDHDLEFRNLFDAILDAHYSALERAGGPNLQIVVSESGWPSEGGTAANLDNAGTYYRNLIDRVRGGTGTPKRPGNAIETYLFAMFDENLKEGDETERHFGLFYPNQQPKYQISFN</sequence>
<keyword evidence="6" id="KW-0732">Signal</keyword>
<dbReference type="InterPro" id="IPR017853">
    <property type="entry name" value="GH"/>
</dbReference>
<dbReference type="Pfam" id="PF00332">
    <property type="entry name" value="Glyco_hydro_17"/>
    <property type="match status" value="1"/>
</dbReference>
<feature type="chain" id="PRO_5044822021" description="Glucan endo-1,3-beta-D-glucosidase" evidence="6">
    <location>
        <begin position="29"/>
        <end position="351"/>
    </location>
</feature>
<dbReference type="FunFam" id="3.20.20.80:FF:000010">
    <property type="entry name" value="glucan endo-1,3-beta-glucosidase, basic"/>
    <property type="match status" value="1"/>
</dbReference>
<evidence type="ECO:0000256" key="6">
    <source>
        <dbReference type="SAM" id="SignalP"/>
    </source>
</evidence>
<dbReference type="Proteomes" id="UP001642360">
    <property type="component" value="Unassembled WGS sequence"/>
</dbReference>
<dbReference type="Gene3D" id="3.20.20.80">
    <property type="entry name" value="Glycosidases"/>
    <property type="match status" value="1"/>
</dbReference>
<dbReference type="InterPro" id="IPR044965">
    <property type="entry name" value="Glyco_hydro_17_plant"/>
</dbReference>
<dbReference type="GO" id="GO:0016798">
    <property type="term" value="F:hydrolase activity, acting on glycosyl bonds"/>
    <property type="evidence" value="ECO:0007669"/>
    <property type="project" value="UniProtKB-KW"/>
</dbReference>
<evidence type="ECO:0000256" key="1">
    <source>
        <dbReference type="ARBA" id="ARBA00008773"/>
    </source>
</evidence>
<name>A0ABC8S7M4_9AQUA</name>
<evidence type="ECO:0000256" key="3">
    <source>
        <dbReference type="ARBA" id="ARBA00023295"/>
    </source>
</evidence>
<dbReference type="SUPFAM" id="SSF51445">
    <property type="entry name" value="(Trans)glycosidases"/>
    <property type="match status" value="1"/>
</dbReference>
<dbReference type="EMBL" id="CAUOFW020002302">
    <property type="protein sequence ID" value="CAK9152830.1"/>
    <property type="molecule type" value="Genomic_DNA"/>
</dbReference>
<gene>
    <name evidence="7" type="ORF">ILEXP_LOCUS21062</name>
</gene>
<proteinExistence type="inferred from homology"/>
<evidence type="ECO:0000256" key="4">
    <source>
        <dbReference type="RuleBase" id="RU004335"/>
    </source>
</evidence>
<dbReference type="InterPro" id="IPR000490">
    <property type="entry name" value="Glyco_hydro_17"/>
</dbReference>
<feature type="signal peptide" evidence="6">
    <location>
        <begin position="1"/>
        <end position="28"/>
    </location>
</feature>
<protein>
    <recommendedName>
        <fullName evidence="9">Glucan endo-1,3-beta-D-glucosidase</fullName>
    </recommendedName>
</protein>
<evidence type="ECO:0000313" key="7">
    <source>
        <dbReference type="EMBL" id="CAK9152830.1"/>
    </source>
</evidence>
<dbReference type="AlphaFoldDB" id="A0ABC8S7M4"/>
<comment type="similarity">
    <text evidence="1 4">Belongs to the glycosyl hydrolase 17 family.</text>
</comment>
<evidence type="ECO:0008006" key="9">
    <source>
        <dbReference type="Google" id="ProtNLM"/>
    </source>
</evidence>